<feature type="chain" id="PRO_5046834116" evidence="2">
    <location>
        <begin position="24"/>
        <end position="531"/>
    </location>
</feature>
<proteinExistence type="predicted"/>
<protein>
    <submittedName>
        <fullName evidence="3">Fimbrillin family protein</fullName>
    </submittedName>
</protein>
<dbReference type="PROSITE" id="PS51257">
    <property type="entry name" value="PROKAR_LIPOPROTEIN"/>
    <property type="match status" value="1"/>
</dbReference>
<evidence type="ECO:0000313" key="4">
    <source>
        <dbReference type="Proteomes" id="UP001597509"/>
    </source>
</evidence>
<dbReference type="InterPro" id="IPR025049">
    <property type="entry name" value="Mfa-like_1"/>
</dbReference>
<keyword evidence="4" id="KW-1185">Reference proteome</keyword>
<name>A0ABW5YYV7_9SPHI</name>
<comment type="caution">
    <text evidence="3">The sequence shown here is derived from an EMBL/GenBank/DDBJ whole genome shotgun (WGS) entry which is preliminary data.</text>
</comment>
<organism evidence="3 4">
    <name type="scientific">Sphingobacterium anhuiense</name>
    <dbReference type="NCBI Taxonomy" id="493780"/>
    <lineage>
        <taxon>Bacteria</taxon>
        <taxon>Pseudomonadati</taxon>
        <taxon>Bacteroidota</taxon>
        <taxon>Sphingobacteriia</taxon>
        <taxon>Sphingobacteriales</taxon>
        <taxon>Sphingobacteriaceae</taxon>
        <taxon>Sphingobacterium</taxon>
    </lineage>
</organism>
<evidence type="ECO:0000256" key="1">
    <source>
        <dbReference type="SAM" id="MobiDB-lite"/>
    </source>
</evidence>
<dbReference type="Pfam" id="PF13149">
    <property type="entry name" value="Mfa_like_1"/>
    <property type="match status" value="1"/>
</dbReference>
<gene>
    <name evidence="3" type="ORF">ACFS6I_17455</name>
</gene>
<feature type="region of interest" description="Disordered" evidence="1">
    <location>
        <begin position="54"/>
        <end position="113"/>
    </location>
</feature>
<dbReference type="Proteomes" id="UP001597509">
    <property type="component" value="Unassembled WGS sequence"/>
</dbReference>
<feature type="signal peptide" evidence="2">
    <location>
        <begin position="1"/>
        <end position="23"/>
    </location>
</feature>
<reference evidence="4" key="1">
    <citation type="journal article" date="2019" name="Int. J. Syst. Evol. Microbiol.">
        <title>The Global Catalogue of Microorganisms (GCM) 10K type strain sequencing project: providing services to taxonomists for standard genome sequencing and annotation.</title>
        <authorList>
            <consortium name="The Broad Institute Genomics Platform"/>
            <consortium name="The Broad Institute Genome Sequencing Center for Infectious Disease"/>
            <person name="Wu L."/>
            <person name="Ma J."/>
        </authorList>
    </citation>
    <scope>NUCLEOTIDE SEQUENCE [LARGE SCALE GENOMIC DNA]</scope>
    <source>
        <strain evidence="4">KCTC 22209</strain>
    </source>
</reference>
<dbReference type="EMBL" id="JBHUPE010000007">
    <property type="protein sequence ID" value="MFD2905719.1"/>
    <property type="molecule type" value="Genomic_DNA"/>
</dbReference>
<dbReference type="CDD" id="cd13120">
    <property type="entry name" value="BF2867_like_N"/>
    <property type="match status" value="1"/>
</dbReference>
<accession>A0ABW5YYV7</accession>
<evidence type="ECO:0000313" key="3">
    <source>
        <dbReference type="EMBL" id="MFD2905719.1"/>
    </source>
</evidence>
<feature type="compositionally biased region" description="Polar residues" evidence="1">
    <location>
        <begin position="65"/>
        <end position="113"/>
    </location>
</feature>
<keyword evidence="2" id="KW-0732">Signal</keyword>
<evidence type="ECO:0000256" key="2">
    <source>
        <dbReference type="SAM" id="SignalP"/>
    </source>
</evidence>
<dbReference type="RefSeq" id="WP_380922494.1">
    <property type="nucleotide sequence ID" value="NZ_JBHUPE010000007.1"/>
</dbReference>
<sequence>MYQKSRSKVLLAIVAFVCMTAYSCKETQDSVANGETVVKVNLLGVANPTISNDNAVSKKGKVGQEATQSKQVGTVPFSSSGSFEVTLTTDPQSPASDELQLSASNRATTTTDRSPLDENIKYKVLVYDVDGNYITEKLYTNGVGDQDGIALDAGKTYSFIAYSVNSTTSVPAVVDGSKLTEASLKGIDSDLMYFSGKMTLTAGENNLDVILKHQYSQIVTRIKMSPNTTGSITSIVTPIINPTHVSANLKLADGSLTYNGLNKSGVNVVFPALGKGLREVTSLPTMLIHPNESAGTLKFGSITIDGETKSNIVVPDLKVIPGQRYYLDLEFKTCTQNVEGGSGMNWSFAERKQDGVVGIVADGVFIPNGKALEKTFTAPGADYGFVFDILQLDNSFNMEVNGVKLAKQEIQFQVDAISSRQNIKFADGSSFSGKNTENGATLSSIYGLKGTALAPLVKVVISRTGEVTMFASKKSGGALYPLVLSNGNSFNTFLWDGAKTNVVKVTQLVDGETIIKGAGSGVKKVSCNLVK</sequence>